<evidence type="ECO:0000313" key="3">
    <source>
        <dbReference type="Proteomes" id="UP000006844"/>
    </source>
</evidence>
<dbReference type="KEGG" id="tsa:AciPR4_3431"/>
<accession>E8UXG1</accession>
<dbReference type="AlphaFoldDB" id="E8UXG1"/>
<organism evidence="2 3">
    <name type="scientific">Terriglobus saanensis (strain ATCC BAA-1853 / DSM 23119 / SP1PR4)</name>
    <dbReference type="NCBI Taxonomy" id="401053"/>
    <lineage>
        <taxon>Bacteria</taxon>
        <taxon>Pseudomonadati</taxon>
        <taxon>Acidobacteriota</taxon>
        <taxon>Terriglobia</taxon>
        <taxon>Terriglobales</taxon>
        <taxon>Acidobacteriaceae</taxon>
        <taxon>Terriglobus</taxon>
    </lineage>
</organism>
<dbReference type="RefSeq" id="WP_013569916.1">
    <property type="nucleotide sequence ID" value="NC_014963.1"/>
</dbReference>
<protein>
    <submittedName>
        <fullName evidence="2">Uncharacterized protein</fullName>
    </submittedName>
</protein>
<dbReference type="HOGENOM" id="CLU_2588544_0_0_0"/>
<proteinExistence type="predicted"/>
<reference evidence="2 3" key="1">
    <citation type="journal article" date="2012" name="Stand. Genomic Sci.">
        <title>Complete genome sequence of Terriglobus saanensis type strain SP1PR4(T), an Acidobacteria from tundra soil.</title>
        <authorList>
            <person name="Rawat S.R."/>
            <person name="Mannisto M.K."/>
            <person name="Starovoytov V."/>
            <person name="Goodwin L."/>
            <person name="Nolan M."/>
            <person name="Hauser L."/>
            <person name="Land M."/>
            <person name="Davenport K.W."/>
            <person name="Woyke T."/>
            <person name="Haggblom M.M."/>
        </authorList>
    </citation>
    <scope>NUCLEOTIDE SEQUENCE</scope>
    <source>
        <strain evidence="3">ATCC BAA-1853 / DSM 23119 / SP1PR4</strain>
    </source>
</reference>
<dbReference type="Proteomes" id="UP000006844">
    <property type="component" value="Chromosome"/>
</dbReference>
<dbReference type="OrthoDB" id="121894at2"/>
<feature type="region of interest" description="Disordered" evidence="1">
    <location>
        <begin position="1"/>
        <end position="22"/>
    </location>
</feature>
<dbReference type="EMBL" id="CP002467">
    <property type="protein sequence ID" value="ADV84185.1"/>
    <property type="molecule type" value="Genomic_DNA"/>
</dbReference>
<gene>
    <name evidence="2" type="ordered locus">AciPR4_3431</name>
</gene>
<dbReference type="STRING" id="401053.AciPR4_3431"/>
<evidence type="ECO:0000256" key="1">
    <source>
        <dbReference type="SAM" id="MobiDB-lite"/>
    </source>
</evidence>
<feature type="region of interest" description="Disordered" evidence="1">
    <location>
        <begin position="61"/>
        <end position="80"/>
    </location>
</feature>
<keyword evidence="3" id="KW-1185">Reference proteome</keyword>
<evidence type="ECO:0000313" key="2">
    <source>
        <dbReference type="EMBL" id="ADV84185.1"/>
    </source>
</evidence>
<sequence>MRKSKRNSEFAPTDAPETATSAASFKPLTLLAIAQMEGEDAHITGMTRSLGRRLLGLNMPAPRMPAQRLSGPLTLNQRIA</sequence>
<name>E8UXG1_TERSS</name>